<evidence type="ECO:0000313" key="3">
    <source>
        <dbReference type="EMBL" id="RLJ80619.1"/>
    </source>
</evidence>
<evidence type="ECO:0000256" key="1">
    <source>
        <dbReference type="SAM" id="Phobius"/>
    </source>
</evidence>
<accession>A0A497YH31</accession>
<reference evidence="4 6" key="2">
    <citation type="submission" date="2019-03" db="EMBL/GenBank/DDBJ databases">
        <authorList>
            <person name="He R.-H."/>
        </authorList>
    </citation>
    <scope>NUCLEOTIDE SEQUENCE [LARGE SCALE GENOMIC DNA]</scope>
    <source>
        <strain evidence="4 6">DSM 19624</strain>
    </source>
</reference>
<feature type="transmembrane region" description="Helical" evidence="1">
    <location>
        <begin position="258"/>
        <end position="278"/>
    </location>
</feature>
<dbReference type="InterPro" id="IPR018905">
    <property type="entry name" value="A-galactase_NEW3"/>
</dbReference>
<keyword evidence="1" id="KW-0812">Transmembrane</keyword>
<keyword evidence="1" id="KW-0472">Membrane</keyword>
<dbReference type="EMBL" id="SOPX01000002">
    <property type="protein sequence ID" value="TFB31881.1"/>
    <property type="molecule type" value="Genomic_DNA"/>
</dbReference>
<dbReference type="EMBL" id="RCCK01000010">
    <property type="protein sequence ID" value="RLJ80619.1"/>
    <property type="molecule type" value="Genomic_DNA"/>
</dbReference>
<keyword evidence="6" id="KW-1185">Reference proteome</keyword>
<protein>
    <submittedName>
        <fullName evidence="3">Alpha-galactosidase-like protein</fullName>
    </submittedName>
</protein>
<reference evidence="3 5" key="1">
    <citation type="submission" date="2018-10" db="EMBL/GenBank/DDBJ databases">
        <title>Genomic Encyclopedia of Archaeal and Bacterial Type Strains, Phase II (KMG-II): from individual species to whole genera.</title>
        <authorList>
            <person name="Goeker M."/>
        </authorList>
    </citation>
    <scope>NUCLEOTIDE SEQUENCE [LARGE SCALE GENOMIC DNA]</scope>
    <source>
        <strain evidence="3 5">DSM 19624</strain>
    </source>
</reference>
<dbReference type="OrthoDB" id="8631677at2"/>
<dbReference type="AlphaFoldDB" id="A0A497YH31"/>
<keyword evidence="1" id="KW-1133">Transmembrane helix</keyword>
<dbReference type="InterPro" id="IPR013783">
    <property type="entry name" value="Ig-like_fold"/>
</dbReference>
<evidence type="ECO:0000313" key="6">
    <source>
        <dbReference type="Proteomes" id="UP000297429"/>
    </source>
</evidence>
<dbReference type="PANTHER" id="PTHR39198">
    <property type="entry name" value="HYPOTHETICAL MEMBRANE PROTEIN, CONSERVED"/>
    <property type="match status" value="1"/>
</dbReference>
<dbReference type="Gene3D" id="2.60.40.10">
    <property type="entry name" value="Immunoglobulins"/>
    <property type="match status" value="1"/>
</dbReference>
<comment type="caution">
    <text evidence="3">The sequence shown here is derived from an EMBL/GenBank/DDBJ whole genome shotgun (WGS) entry which is preliminary data.</text>
</comment>
<feature type="domain" description="Alpha-galactosidase NEW3" evidence="2">
    <location>
        <begin position="165"/>
        <end position="238"/>
    </location>
</feature>
<gene>
    <name evidence="3" type="ORF">BCL90_1410</name>
    <name evidence="4" type="ORF">E3V97_15010</name>
</gene>
<sequence length="284" mass="30509">MSLQLLPEALRKGLFRTLLLITFFVATKPLHAQNRETPKGTSEFSAKLINIESAVNEPFRFSASLHNGSASQQVYELKSELPVGWQISYRVDGSLVTSVNLAGGQTREIAIEITAPNNAATRKYLIPVKAVSSSQTLPLQLEAVVKGSYGASLGTPSGRLSEELTAGSHKDIELEVHNTGTLPLSSLSISSQLPTGWEASFSPSQIERLEGGKKATVKVTLKVPDKTIAGDYSATFTLGGNNANAQAPFRIFIKTSVLSGWIGILIIALAVAAVYVLIRKYGRR</sequence>
<organism evidence="3 5">
    <name type="scientific">Pedobacter alluvionis</name>
    <dbReference type="NCBI Taxonomy" id="475253"/>
    <lineage>
        <taxon>Bacteria</taxon>
        <taxon>Pseudomonadati</taxon>
        <taxon>Bacteroidota</taxon>
        <taxon>Sphingobacteriia</taxon>
        <taxon>Sphingobacteriales</taxon>
        <taxon>Sphingobacteriaceae</taxon>
        <taxon>Pedobacter</taxon>
    </lineage>
</organism>
<evidence type="ECO:0000259" key="2">
    <source>
        <dbReference type="Pfam" id="PF10633"/>
    </source>
</evidence>
<dbReference type="PANTHER" id="PTHR39198:SF1">
    <property type="entry name" value="ALPHA-GALACTOSIDASE NEW3 DOMAIN-CONTAINING PROTEIN"/>
    <property type="match status" value="1"/>
</dbReference>
<dbReference type="Proteomes" id="UP000273898">
    <property type="component" value="Unassembled WGS sequence"/>
</dbReference>
<evidence type="ECO:0000313" key="5">
    <source>
        <dbReference type="Proteomes" id="UP000273898"/>
    </source>
</evidence>
<proteinExistence type="predicted"/>
<evidence type="ECO:0000313" key="4">
    <source>
        <dbReference type="EMBL" id="TFB31881.1"/>
    </source>
</evidence>
<dbReference type="Pfam" id="PF10633">
    <property type="entry name" value="NPCBM_assoc"/>
    <property type="match status" value="1"/>
</dbReference>
<name>A0A497YH31_9SPHI</name>
<dbReference type="Proteomes" id="UP000297429">
    <property type="component" value="Unassembled WGS sequence"/>
</dbReference>